<keyword evidence="1" id="KW-0378">Hydrolase</keyword>
<dbReference type="RefSeq" id="WP_127738652.1">
    <property type="nucleotide sequence ID" value="NZ_RZTZ01000004.1"/>
</dbReference>
<name>A0A3S2W485_9BACI</name>
<dbReference type="Pfam" id="PF00756">
    <property type="entry name" value="Esterase"/>
    <property type="match status" value="1"/>
</dbReference>
<evidence type="ECO:0000313" key="1">
    <source>
        <dbReference type="EMBL" id="RVT62701.1"/>
    </source>
</evidence>
<accession>A0A3S2W485</accession>
<proteinExistence type="predicted"/>
<dbReference type="SUPFAM" id="SSF53474">
    <property type="entry name" value="alpha/beta-Hydrolases"/>
    <property type="match status" value="1"/>
</dbReference>
<reference evidence="1 2" key="1">
    <citation type="submission" date="2019-01" db="EMBL/GenBank/DDBJ databases">
        <title>Bacillus sp. M5HDSG1-1, whole genome shotgun sequence.</title>
        <authorList>
            <person name="Tuo L."/>
        </authorList>
    </citation>
    <scope>NUCLEOTIDE SEQUENCE [LARGE SCALE GENOMIC DNA]</scope>
    <source>
        <strain evidence="1 2">M5HDSG1-1</strain>
    </source>
</reference>
<dbReference type="PANTHER" id="PTHR48098">
    <property type="entry name" value="ENTEROCHELIN ESTERASE-RELATED"/>
    <property type="match status" value="1"/>
</dbReference>
<protein>
    <submittedName>
        <fullName evidence="1">Alpha/beta hydrolase</fullName>
    </submittedName>
</protein>
<dbReference type="Gene3D" id="3.40.50.1820">
    <property type="entry name" value="alpha/beta hydrolase"/>
    <property type="match status" value="1"/>
</dbReference>
<dbReference type="InterPro" id="IPR000801">
    <property type="entry name" value="Esterase-like"/>
</dbReference>
<dbReference type="PANTHER" id="PTHR48098:SF3">
    <property type="entry name" value="IRON(III) ENTEROBACTIN ESTERASE"/>
    <property type="match status" value="1"/>
</dbReference>
<gene>
    <name evidence="1" type="ORF">EM808_13135</name>
</gene>
<dbReference type="EMBL" id="RZTZ01000004">
    <property type="protein sequence ID" value="RVT62701.1"/>
    <property type="molecule type" value="Genomic_DNA"/>
</dbReference>
<organism evidence="1 2">
    <name type="scientific">Niallia taxi</name>
    <dbReference type="NCBI Taxonomy" id="2499688"/>
    <lineage>
        <taxon>Bacteria</taxon>
        <taxon>Bacillati</taxon>
        <taxon>Bacillota</taxon>
        <taxon>Bacilli</taxon>
        <taxon>Bacillales</taxon>
        <taxon>Bacillaceae</taxon>
        <taxon>Niallia</taxon>
    </lineage>
</organism>
<dbReference type="InterPro" id="IPR029058">
    <property type="entry name" value="AB_hydrolase_fold"/>
</dbReference>
<dbReference type="Proteomes" id="UP000288024">
    <property type="component" value="Unassembled WGS sequence"/>
</dbReference>
<comment type="caution">
    <text evidence="1">The sequence shown here is derived from an EMBL/GenBank/DDBJ whole genome shotgun (WGS) entry which is preliminary data.</text>
</comment>
<dbReference type="AlphaFoldDB" id="A0A3S2W485"/>
<keyword evidence="2" id="KW-1185">Reference proteome</keyword>
<sequence>MEELIERTVGGRKLYIYLPPSYHQTDHHYPAVYVHDGHYLFSHNLERLKEGYFRQEMKEVIFIGMEPINRLHEYTPWPAASLTPAFPAFKGEGKQYLHEWKHSIKAYMDSNYRTIPDMEETGMLGASLGGLITLFALFTTGNTIGRYGFISPSLWFPDILGYMETQECQIEGKKLYLYVGSEEGKGKTNIQSKMVQAVNEANAILKQKGFLQDNLHFDIQLLANHHREFFIEQFFTAFRWLYRK</sequence>
<evidence type="ECO:0000313" key="2">
    <source>
        <dbReference type="Proteomes" id="UP000288024"/>
    </source>
</evidence>
<dbReference type="InterPro" id="IPR050583">
    <property type="entry name" value="Mycobacterial_A85_antigen"/>
</dbReference>
<dbReference type="GO" id="GO:0016787">
    <property type="term" value="F:hydrolase activity"/>
    <property type="evidence" value="ECO:0007669"/>
    <property type="project" value="UniProtKB-KW"/>
</dbReference>